<evidence type="ECO:0000313" key="3">
    <source>
        <dbReference type="Proteomes" id="UP001642483"/>
    </source>
</evidence>
<keyword evidence="3" id="KW-1185">Reference proteome</keyword>
<name>A0ABP0GCJ3_CLALP</name>
<feature type="compositionally biased region" description="Acidic residues" evidence="1">
    <location>
        <begin position="912"/>
        <end position="925"/>
    </location>
</feature>
<feature type="compositionally biased region" description="Low complexity" evidence="1">
    <location>
        <begin position="875"/>
        <end position="896"/>
    </location>
</feature>
<accession>A0ABP0GCJ3</accession>
<feature type="compositionally biased region" description="Basic and acidic residues" evidence="1">
    <location>
        <begin position="590"/>
        <end position="611"/>
    </location>
</feature>
<comment type="caution">
    <text evidence="2">The sequence shown here is derived from an EMBL/GenBank/DDBJ whole genome shotgun (WGS) entry which is preliminary data.</text>
</comment>
<feature type="compositionally biased region" description="Polar residues" evidence="1">
    <location>
        <begin position="462"/>
        <end position="471"/>
    </location>
</feature>
<dbReference type="EMBL" id="CAWYQH010000108">
    <property type="protein sequence ID" value="CAK8689514.1"/>
    <property type="molecule type" value="Genomic_DNA"/>
</dbReference>
<evidence type="ECO:0000256" key="1">
    <source>
        <dbReference type="SAM" id="MobiDB-lite"/>
    </source>
</evidence>
<organism evidence="2 3">
    <name type="scientific">Clavelina lepadiformis</name>
    <name type="common">Light-bulb sea squirt</name>
    <name type="synonym">Ascidia lepadiformis</name>
    <dbReference type="NCBI Taxonomy" id="159417"/>
    <lineage>
        <taxon>Eukaryota</taxon>
        <taxon>Metazoa</taxon>
        <taxon>Chordata</taxon>
        <taxon>Tunicata</taxon>
        <taxon>Ascidiacea</taxon>
        <taxon>Aplousobranchia</taxon>
        <taxon>Clavelinidae</taxon>
        <taxon>Clavelina</taxon>
    </lineage>
</organism>
<feature type="region of interest" description="Disordered" evidence="1">
    <location>
        <begin position="804"/>
        <end position="925"/>
    </location>
</feature>
<feature type="region of interest" description="Disordered" evidence="1">
    <location>
        <begin position="462"/>
        <end position="488"/>
    </location>
</feature>
<feature type="compositionally biased region" description="Acidic residues" evidence="1">
    <location>
        <begin position="814"/>
        <end position="828"/>
    </location>
</feature>
<feature type="region of interest" description="Disordered" evidence="1">
    <location>
        <begin position="524"/>
        <end position="631"/>
    </location>
</feature>
<feature type="compositionally biased region" description="Basic residues" evidence="1">
    <location>
        <begin position="577"/>
        <end position="589"/>
    </location>
</feature>
<reference evidence="2 3" key="1">
    <citation type="submission" date="2024-02" db="EMBL/GenBank/DDBJ databases">
        <authorList>
            <person name="Daric V."/>
            <person name="Darras S."/>
        </authorList>
    </citation>
    <scope>NUCLEOTIDE SEQUENCE [LARGE SCALE GENOMIC DNA]</scope>
</reference>
<sequence length="941" mass="107276">MSHFKRVPIFTEKKYWQSFRLRESPAVKYFNAATLPDRLSHNNVCRGRQIAFVLRSKKCIHESREKNSHPTWKVTQQRRDIILRNEKPVDGNCYPCVINGRPYILLSSIPNETGSKNGRKRFAILPSTRMLGQNIRSRNKFNFRVHEWESNGTSKLKAERKKRYAYPYIQHQKSENFSAICCNCCNASRQQNKQQLIVVRHQNGNNLKLTQKTQKEGYYSQGSVNHPQTNLLFSATRKVNYKQLKLQREVQREYRLKRWLNSADDGSNCKNISPPFHSVGKYYQTVGRTTEKVTFAKPAVDVSQRGYRYHPLTFTGARAVNNMAKVVEILSSSHISDLQTNRLKGGLNLRTNDSGIWCDSGLCKDPVLTDCKANFHQHNNQNRSDFVSRESFISSYLPNTPFRNFSDTSCSLQSPTSQTFLLPESNDTKKQKNISKSPIVGCTWWQNSTDLSQMTSFQKSMASTTSPSWQVNDDVFRDDTSTNDQDASEGNALLERLPNESNQIKATQNYQKRKCESEHVVENWRLRHREQHRATGTKQKIGSHKLKASESNSDGAVLEVERSSSFSEKKSSYQYQKKPRHKSSAYCKRRQSDSRKYSRSSEDELPEDKSYSRRSRRNRRQRSSNTNNPLRHSYNNRCCVARDFESTENCKNSHPLSVFSNDKFNNRYENNNRRLKIWSSGAVTQGDSNAPFQIGPGYKLIGRNENHQIIYECTCKECQACYKQSYQQSRFHGDSGKLLSGIPAVIKSQPPLETGTEQRNRRKKSEQFSQMKRSSNASTYNAFSTFGRTFGVLSLCFRCFDDSSESSDSGGSDTGDDDDEGGQDEGADYVEHGDGVSVDDDSGGDDSGSDSGGDVSMDTAELFDDQNNMFDMKTGLGDMDGSDDGPGSADSDCSDSLTELRSRSKKSSGTSDEFEDDDDDMTYDDDDFLDSWESFALYERE</sequence>
<proteinExistence type="predicted"/>
<feature type="compositionally biased region" description="Basic and acidic residues" evidence="1">
    <location>
        <begin position="559"/>
        <end position="571"/>
    </location>
</feature>
<gene>
    <name evidence="2" type="ORF">CVLEPA_LOCUS21507</name>
</gene>
<feature type="region of interest" description="Disordered" evidence="1">
    <location>
        <begin position="742"/>
        <end position="774"/>
    </location>
</feature>
<dbReference type="Proteomes" id="UP001642483">
    <property type="component" value="Unassembled WGS sequence"/>
</dbReference>
<feature type="compositionally biased region" description="Acidic residues" evidence="1">
    <location>
        <begin position="837"/>
        <end position="848"/>
    </location>
</feature>
<feature type="compositionally biased region" description="Basic residues" evidence="1">
    <location>
        <begin position="612"/>
        <end position="622"/>
    </location>
</feature>
<evidence type="ECO:0000313" key="2">
    <source>
        <dbReference type="EMBL" id="CAK8689514.1"/>
    </source>
</evidence>
<protein>
    <submittedName>
        <fullName evidence="2">Uncharacterized protein</fullName>
    </submittedName>
</protein>